<dbReference type="SMART" id="SM00116">
    <property type="entry name" value="CBS"/>
    <property type="match status" value="2"/>
</dbReference>
<feature type="domain" description="CBS" evidence="4">
    <location>
        <begin position="9"/>
        <end position="65"/>
    </location>
</feature>
<gene>
    <name evidence="5" type="ORF">GT755_30505</name>
</gene>
<reference evidence="5 6" key="1">
    <citation type="submission" date="2020-01" db="EMBL/GenBank/DDBJ databases">
        <title>Herbidospora sp. NEAU-GS84 nov., a novel actinomycete isolated from soil.</title>
        <authorList>
            <person name="Han L."/>
        </authorList>
    </citation>
    <scope>NUCLEOTIDE SEQUENCE [LARGE SCALE GENOMIC DNA]</scope>
    <source>
        <strain evidence="5 6">NEAU-GS84</strain>
    </source>
</reference>
<dbReference type="PANTHER" id="PTHR43080">
    <property type="entry name" value="CBS DOMAIN-CONTAINING PROTEIN CBSX3, MITOCHONDRIAL"/>
    <property type="match status" value="1"/>
</dbReference>
<name>A0A7C9P2A1_9ACTN</name>
<dbReference type="EMBL" id="WXEW01000009">
    <property type="protein sequence ID" value="NAS25997.1"/>
    <property type="molecule type" value="Genomic_DNA"/>
</dbReference>
<dbReference type="Pfam" id="PF00571">
    <property type="entry name" value="CBS"/>
    <property type="match status" value="2"/>
</dbReference>
<dbReference type="Proteomes" id="UP000479526">
    <property type="component" value="Unassembled WGS sequence"/>
</dbReference>
<dbReference type="InterPro" id="IPR017080">
    <property type="entry name" value="UCP036990_CBS_BON"/>
</dbReference>
<dbReference type="InterPro" id="IPR046342">
    <property type="entry name" value="CBS_dom_sf"/>
</dbReference>
<organism evidence="5 6">
    <name type="scientific">Herbidospora solisilvae</name>
    <dbReference type="NCBI Taxonomy" id="2696284"/>
    <lineage>
        <taxon>Bacteria</taxon>
        <taxon>Bacillati</taxon>
        <taxon>Actinomycetota</taxon>
        <taxon>Actinomycetes</taxon>
        <taxon>Streptosporangiales</taxon>
        <taxon>Streptosporangiaceae</taxon>
        <taxon>Herbidospora</taxon>
    </lineage>
</organism>
<dbReference type="InterPro" id="IPR051257">
    <property type="entry name" value="Diverse_CBS-Domain"/>
</dbReference>
<keyword evidence="1 2" id="KW-0129">CBS domain</keyword>
<dbReference type="CDD" id="cd04586">
    <property type="entry name" value="CBS_pair_BON_assoc"/>
    <property type="match status" value="1"/>
</dbReference>
<dbReference type="InterPro" id="IPR007055">
    <property type="entry name" value="BON_dom"/>
</dbReference>
<dbReference type="PROSITE" id="PS50914">
    <property type="entry name" value="BON"/>
    <property type="match status" value="1"/>
</dbReference>
<dbReference type="Gene3D" id="3.10.580.10">
    <property type="entry name" value="CBS-domain"/>
    <property type="match status" value="1"/>
</dbReference>
<dbReference type="PIRSF" id="PIRSF036990">
    <property type="entry name" value="UCP036990_CBS_BON"/>
    <property type="match status" value="1"/>
</dbReference>
<keyword evidence="6" id="KW-1185">Reference proteome</keyword>
<dbReference type="PROSITE" id="PS51371">
    <property type="entry name" value="CBS"/>
    <property type="match status" value="2"/>
</dbReference>
<evidence type="ECO:0000256" key="1">
    <source>
        <dbReference type="ARBA" id="ARBA00023122"/>
    </source>
</evidence>
<evidence type="ECO:0000259" key="4">
    <source>
        <dbReference type="PROSITE" id="PS51371"/>
    </source>
</evidence>
<dbReference type="RefSeq" id="WP_161483016.1">
    <property type="nucleotide sequence ID" value="NZ_WXEW01000009.1"/>
</dbReference>
<accession>A0A7C9P2A1</accession>
<dbReference type="SUPFAM" id="SSF54631">
    <property type="entry name" value="CBS-domain pair"/>
    <property type="match status" value="1"/>
</dbReference>
<dbReference type="Pfam" id="PF04972">
    <property type="entry name" value="BON"/>
    <property type="match status" value="1"/>
</dbReference>
<evidence type="ECO:0000259" key="3">
    <source>
        <dbReference type="PROSITE" id="PS50914"/>
    </source>
</evidence>
<dbReference type="Gene3D" id="3.30.1340.30">
    <property type="match status" value="1"/>
</dbReference>
<evidence type="ECO:0000256" key="2">
    <source>
        <dbReference type="PROSITE-ProRule" id="PRU00703"/>
    </source>
</evidence>
<evidence type="ECO:0000313" key="6">
    <source>
        <dbReference type="Proteomes" id="UP000479526"/>
    </source>
</evidence>
<protein>
    <submittedName>
        <fullName evidence="5">CBS domain-containing protein</fullName>
    </submittedName>
</protein>
<feature type="domain" description="CBS" evidence="4">
    <location>
        <begin position="97"/>
        <end position="154"/>
    </location>
</feature>
<dbReference type="InterPro" id="IPR000644">
    <property type="entry name" value="CBS_dom"/>
</dbReference>
<sequence>MRTKVQDIMTVEVVTVGADMTFKDVAHTLLSNRVSAVPVVDADNRVLGVVSEADLMRKTEFQDEYRQPWKVRLRHRLSPEGAHPAGKADALTAADLMTAPARTVHPESSVAAAARQMDEFGVKRLVVTLDDGVVRGLLSRADLLKVFVRPDADLVREVRHDVLGRYLWVDTSDVRVSADRGVVTLSGAIGRHSDAEIAARLTHRVDGVVDVVNELEWQQDDLRTRHARTA</sequence>
<feature type="domain" description="BON" evidence="3">
    <location>
        <begin position="151"/>
        <end position="219"/>
    </location>
</feature>
<dbReference type="AlphaFoldDB" id="A0A7C9P2A1"/>
<dbReference type="PANTHER" id="PTHR43080:SF29">
    <property type="entry name" value="OS02G0818000 PROTEIN"/>
    <property type="match status" value="1"/>
</dbReference>
<evidence type="ECO:0000313" key="5">
    <source>
        <dbReference type="EMBL" id="NAS25997.1"/>
    </source>
</evidence>
<comment type="caution">
    <text evidence="5">The sequence shown here is derived from an EMBL/GenBank/DDBJ whole genome shotgun (WGS) entry which is preliminary data.</text>
</comment>
<proteinExistence type="predicted"/>